<dbReference type="AlphaFoldDB" id="A0AAD7T375"/>
<reference evidence="2" key="1">
    <citation type="journal article" date="2023" name="Science">
        <title>Genome structures resolve the early diversification of teleost fishes.</title>
        <authorList>
            <person name="Parey E."/>
            <person name="Louis A."/>
            <person name="Montfort J."/>
            <person name="Bouchez O."/>
            <person name="Roques C."/>
            <person name="Iampietro C."/>
            <person name="Lluch J."/>
            <person name="Castinel A."/>
            <person name="Donnadieu C."/>
            <person name="Desvignes T."/>
            <person name="Floi Bucao C."/>
            <person name="Jouanno E."/>
            <person name="Wen M."/>
            <person name="Mejri S."/>
            <person name="Dirks R."/>
            <person name="Jansen H."/>
            <person name="Henkel C."/>
            <person name="Chen W.J."/>
            <person name="Zahm M."/>
            <person name="Cabau C."/>
            <person name="Klopp C."/>
            <person name="Thompson A.W."/>
            <person name="Robinson-Rechavi M."/>
            <person name="Braasch I."/>
            <person name="Lecointre G."/>
            <person name="Bobe J."/>
            <person name="Postlethwait J.H."/>
            <person name="Berthelot C."/>
            <person name="Roest Crollius H."/>
            <person name="Guiguen Y."/>
        </authorList>
    </citation>
    <scope>NUCLEOTIDE SEQUENCE</scope>
    <source>
        <strain evidence="2">NC1722</strain>
    </source>
</reference>
<keyword evidence="3" id="KW-1185">Reference proteome</keyword>
<organism evidence="2 3">
    <name type="scientific">Aldrovandia affinis</name>
    <dbReference type="NCBI Taxonomy" id="143900"/>
    <lineage>
        <taxon>Eukaryota</taxon>
        <taxon>Metazoa</taxon>
        <taxon>Chordata</taxon>
        <taxon>Craniata</taxon>
        <taxon>Vertebrata</taxon>
        <taxon>Euteleostomi</taxon>
        <taxon>Actinopterygii</taxon>
        <taxon>Neopterygii</taxon>
        <taxon>Teleostei</taxon>
        <taxon>Notacanthiformes</taxon>
        <taxon>Halosauridae</taxon>
        <taxon>Aldrovandia</taxon>
    </lineage>
</organism>
<gene>
    <name evidence="2" type="ORF">AAFF_G00080350</name>
</gene>
<sequence length="135" mass="14164">MAQILVFSLNPRGHSHSAALMSERRWMPRSGGELRGTVSGGSGEERCIIAALAQDLSPLPVQPSRLLSSPPTPLSHAEAAGEESKRAALEGSRAANGPLRDPEGRGQGGVSMTAGQVGAPATCAVRHFLYDWQHS</sequence>
<dbReference type="EMBL" id="JAINUG010000015">
    <property type="protein sequence ID" value="KAJ8413528.1"/>
    <property type="molecule type" value="Genomic_DNA"/>
</dbReference>
<evidence type="ECO:0000256" key="1">
    <source>
        <dbReference type="SAM" id="MobiDB-lite"/>
    </source>
</evidence>
<evidence type="ECO:0000313" key="2">
    <source>
        <dbReference type="EMBL" id="KAJ8413528.1"/>
    </source>
</evidence>
<evidence type="ECO:0000313" key="3">
    <source>
        <dbReference type="Proteomes" id="UP001221898"/>
    </source>
</evidence>
<feature type="region of interest" description="Disordered" evidence="1">
    <location>
        <begin position="61"/>
        <end position="115"/>
    </location>
</feature>
<dbReference type="Proteomes" id="UP001221898">
    <property type="component" value="Unassembled WGS sequence"/>
</dbReference>
<proteinExistence type="predicted"/>
<name>A0AAD7T375_9TELE</name>
<accession>A0AAD7T375</accession>
<protein>
    <submittedName>
        <fullName evidence="2">Uncharacterized protein</fullName>
    </submittedName>
</protein>
<comment type="caution">
    <text evidence="2">The sequence shown here is derived from an EMBL/GenBank/DDBJ whole genome shotgun (WGS) entry which is preliminary data.</text>
</comment>